<feature type="transmembrane region" description="Helical" evidence="1">
    <location>
        <begin position="385"/>
        <end position="404"/>
    </location>
</feature>
<keyword evidence="1" id="KW-0472">Membrane</keyword>
<proteinExistence type="predicted"/>
<evidence type="ECO:0000313" key="3">
    <source>
        <dbReference type="Proteomes" id="UP000247978"/>
    </source>
</evidence>
<organism evidence="2 3">
    <name type="scientific">Pseudogracilibacillus auburnensis</name>
    <dbReference type="NCBI Taxonomy" id="1494959"/>
    <lineage>
        <taxon>Bacteria</taxon>
        <taxon>Bacillati</taxon>
        <taxon>Bacillota</taxon>
        <taxon>Bacilli</taxon>
        <taxon>Bacillales</taxon>
        <taxon>Bacillaceae</taxon>
        <taxon>Pseudogracilibacillus</taxon>
    </lineage>
</organism>
<protein>
    <submittedName>
        <fullName evidence="2">Uncharacterized protein</fullName>
    </submittedName>
</protein>
<feature type="transmembrane region" description="Helical" evidence="1">
    <location>
        <begin position="295"/>
        <end position="315"/>
    </location>
</feature>
<feature type="transmembrane region" description="Helical" evidence="1">
    <location>
        <begin position="189"/>
        <end position="217"/>
    </location>
</feature>
<dbReference type="AlphaFoldDB" id="A0A2V3W8J9"/>
<gene>
    <name evidence="2" type="ORF">DFR56_101272</name>
</gene>
<keyword evidence="3" id="KW-1185">Reference proteome</keyword>
<keyword evidence="1" id="KW-0812">Transmembrane</keyword>
<feature type="transmembrane region" description="Helical" evidence="1">
    <location>
        <begin position="321"/>
        <end position="340"/>
    </location>
</feature>
<feature type="transmembrane region" description="Helical" evidence="1">
    <location>
        <begin position="425"/>
        <end position="458"/>
    </location>
</feature>
<sequence length="463" mass="54980">MKRSLGGVSMIKTHLFLMKNRARKKWKLNKQVFHLTFDFTTLIYSLFIIGYMFIAIFLDGNMLKQIDELFIGVEAFSKDRFWFIVTAFPVFHLLRAYQQPGVLFTTAEYLLTSLPNPRAYVWLAVAIKRWIRALIIYLIAGTSLYLFSPTSFPLIVTYVCLMLFLNVLMTIPEWKFFQLHIWGKMGITLFFIILNILSFIIPSFWIGISFLTLLIIYNIRTAPKLFKGIDWNKVTAACDFKLWNMVIVSHASKVKFKKERQYSVWQRLSFWKKPFPYEKKAVYHRLWHLYIEKNISFVLQIVGALLLMLFVFVFIKDTLFLFAIALTIHIYTNLIVSMFRDRLVTDIVEALPWDLNVFKQTLLKWSVIPSLIFIFPYAIFAYYHLSFWLLPQFIIIMFTFRFLIKMKLEKVIQAFDDTQKLREWVEFLVYGLLLILIFSNMYPLLLILGCFIIGVIPFFQGRR</sequence>
<comment type="caution">
    <text evidence="2">The sequence shown here is derived from an EMBL/GenBank/DDBJ whole genome shotgun (WGS) entry which is preliminary data.</text>
</comment>
<keyword evidence="1" id="KW-1133">Transmembrane helix</keyword>
<reference evidence="2 3" key="1">
    <citation type="submission" date="2018-05" db="EMBL/GenBank/DDBJ databases">
        <title>Genomic Encyclopedia of Type Strains, Phase IV (KMG-IV): sequencing the most valuable type-strain genomes for metagenomic binning, comparative biology and taxonomic classification.</title>
        <authorList>
            <person name="Goeker M."/>
        </authorList>
    </citation>
    <scope>NUCLEOTIDE SEQUENCE [LARGE SCALE GENOMIC DNA]</scope>
    <source>
        <strain evidence="2 3">DSM 28556</strain>
    </source>
</reference>
<feature type="transmembrane region" description="Helical" evidence="1">
    <location>
        <begin position="42"/>
        <end position="60"/>
    </location>
</feature>
<feature type="transmembrane region" description="Helical" evidence="1">
    <location>
        <begin position="152"/>
        <end position="169"/>
    </location>
</feature>
<accession>A0A2V3W8J9</accession>
<evidence type="ECO:0000313" key="2">
    <source>
        <dbReference type="EMBL" id="PXW90360.1"/>
    </source>
</evidence>
<dbReference type="Proteomes" id="UP000247978">
    <property type="component" value="Unassembled WGS sequence"/>
</dbReference>
<dbReference type="EMBL" id="QJJQ01000001">
    <property type="protein sequence ID" value="PXW90360.1"/>
    <property type="molecule type" value="Genomic_DNA"/>
</dbReference>
<name>A0A2V3W8J9_9BACI</name>
<evidence type="ECO:0000256" key="1">
    <source>
        <dbReference type="SAM" id="Phobius"/>
    </source>
</evidence>
<feature type="transmembrane region" description="Helical" evidence="1">
    <location>
        <begin position="361"/>
        <end position="379"/>
    </location>
</feature>